<dbReference type="GO" id="GO:0005739">
    <property type="term" value="C:mitochondrion"/>
    <property type="evidence" value="ECO:0007669"/>
    <property type="project" value="UniProtKB-SubCell"/>
</dbReference>
<keyword evidence="4" id="KW-0809">Transit peptide</keyword>
<dbReference type="InterPro" id="IPR002575">
    <property type="entry name" value="Aminoglycoside_PTrfase"/>
</dbReference>
<evidence type="ECO:0000256" key="5">
    <source>
        <dbReference type="ARBA" id="ARBA00023128"/>
    </source>
</evidence>
<name>A0A9W4TVI7_9ASCO</name>
<reference evidence="8" key="1">
    <citation type="submission" date="2022-12" db="EMBL/GenBank/DDBJ databases">
        <authorList>
            <person name="Brejova B."/>
        </authorList>
    </citation>
    <scope>NUCLEOTIDE SEQUENCE</scope>
</reference>
<comment type="subcellular location">
    <subcellularLocation>
        <location evidence="1">Mitochondrion</location>
    </subcellularLocation>
</comment>
<evidence type="ECO:0000256" key="3">
    <source>
        <dbReference type="ARBA" id="ARBA00016197"/>
    </source>
</evidence>
<sequence>MLTRIARSSRRLKLAKPITKASIVRSNKFYSTLSSDPSEVYTKLSDTNDPKRNNFFQYSWGSWLKDDKLKKRQRETKFSIEGLALSLETLNQSKLESILPPIEKDGVRILQHNLELLGNTGDSKLIVKSIASIHEGKHNRIYKVTLNTNKELILRIPYKLNSNYAIGEILKSEVATMDFLNLKLGLNVPKVLAYGTNSNNKLESPFILQEFISGELLMKKWHPLLPDSEKDKLLEVIEPIAKFHDSISKIVFTKFGSIYFKSDVNGELQNDVPYDGETDENLINRWRIGPSVEKYIFKNKNKLNSKIVNQFRGPWNASNPIDLMTSVSELELENAKYKLNLIEADAGESKDQIPILKSQIETFENLKKITPSLINPVSKSVKNIEELFNPRLFVPDLDPLNVIQNENGSYFIDFENSVIKPFILQAYPNFIAYNGAKIYNLKEDIPNFEKLDELEKQQYEFMYYKTRNERLWEMELNKNNHDLIAVASPHIKVLKSPYLQAIDLKANNDYLYVEGSIVQLQALWETYVANELVNSKDSKFPIEYDEIYLDDYQSKVSDHQLKVVSSPFNATGGWIPQDMFNALKQQGIIVETENGDYKIETEKVLKKTPEEIEHEKKLKEKEEAEKSK</sequence>
<evidence type="ECO:0000256" key="4">
    <source>
        <dbReference type="ARBA" id="ARBA00022946"/>
    </source>
</evidence>
<dbReference type="PANTHER" id="PTHR36091">
    <property type="entry name" value="ALTERED INHERITANCE OF MITOCHONDRIA PROTEIN 9, MITOCHONDRIAL"/>
    <property type="match status" value="1"/>
</dbReference>
<evidence type="ECO:0000256" key="2">
    <source>
        <dbReference type="ARBA" id="ARBA00005543"/>
    </source>
</evidence>
<comment type="similarity">
    <text evidence="2">Belongs to the AIM9 family.</text>
</comment>
<dbReference type="EMBL" id="CANTUO010000002">
    <property type="protein sequence ID" value="CAI5757668.1"/>
    <property type="molecule type" value="Genomic_DNA"/>
</dbReference>
<accession>A0A9W4TVI7</accession>
<evidence type="ECO:0000256" key="6">
    <source>
        <dbReference type="ARBA" id="ARBA00031849"/>
    </source>
</evidence>
<organism evidence="8 9">
    <name type="scientific">Candida verbasci</name>
    <dbReference type="NCBI Taxonomy" id="1227364"/>
    <lineage>
        <taxon>Eukaryota</taxon>
        <taxon>Fungi</taxon>
        <taxon>Dikarya</taxon>
        <taxon>Ascomycota</taxon>
        <taxon>Saccharomycotina</taxon>
        <taxon>Pichiomycetes</taxon>
        <taxon>Debaryomycetaceae</taxon>
        <taxon>Candida/Lodderomyces clade</taxon>
        <taxon>Candida</taxon>
    </lineage>
</organism>
<dbReference type="Gene3D" id="3.30.200.20">
    <property type="entry name" value="Phosphorylase Kinase, domain 1"/>
    <property type="match status" value="1"/>
</dbReference>
<comment type="caution">
    <text evidence="8">The sequence shown here is derived from an EMBL/GenBank/DDBJ whole genome shotgun (WGS) entry which is preliminary data.</text>
</comment>
<evidence type="ECO:0000256" key="1">
    <source>
        <dbReference type="ARBA" id="ARBA00004173"/>
    </source>
</evidence>
<dbReference type="PANTHER" id="PTHR36091:SF1">
    <property type="entry name" value="ALTERED INHERITANCE OF MITOCHONDRIA PROTEIN 9, MITOCHONDRIAL"/>
    <property type="match status" value="1"/>
</dbReference>
<keyword evidence="5" id="KW-0496">Mitochondrion</keyword>
<dbReference type="SUPFAM" id="SSF56112">
    <property type="entry name" value="Protein kinase-like (PK-like)"/>
    <property type="match status" value="1"/>
</dbReference>
<dbReference type="AlphaFoldDB" id="A0A9W4TVI7"/>
<dbReference type="Pfam" id="PF01636">
    <property type="entry name" value="APH"/>
    <property type="match status" value="1"/>
</dbReference>
<dbReference type="OrthoDB" id="2968323at2759"/>
<evidence type="ECO:0000313" key="9">
    <source>
        <dbReference type="Proteomes" id="UP001152885"/>
    </source>
</evidence>
<evidence type="ECO:0000313" key="8">
    <source>
        <dbReference type="EMBL" id="CAI5757668.1"/>
    </source>
</evidence>
<gene>
    <name evidence="8" type="ORF">CANVERA_P2181</name>
</gene>
<keyword evidence="9" id="KW-1185">Reference proteome</keyword>
<proteinExistence type="inferred from homology"/>
<dbReference type="InterPro" id="IPR011009">
    <property type="entry name" value="Kinase-like_dom_sf"/>
</dbReference>
<feature type="domain" description="Aminoglycoside phosphotransferase" evidence="7">
    <location>
        <begin position="131"/>
        <end position="244"/>
    </location>
</feature>
<evidence type="ECO:0000259" key="7">
    <source>
        <dbReference type="Pfam" id="PF01636"/>
    </source>
</evidence>
<dbReference type="Proteomes" id="UP001152885">
    <property type="component" value="Unassembled WGS sequence"/>
</dbReference>
<dbReference type="InterPro" id="IPR051035">
    <property type="entry name" value="Mito_inheritance_9"/>
</dbReference>
<protein>
    <recommendedName>
        <fullName evidence="3">Altered inheritance of mitochondria protein 9, mitochondrial</fullName>
    </recommendedName>
    <alternativeName>
        <fullName evidence="6">Found in mitochondrial proteome protein 29</fullName>
    </alternativeName>
</protein>